<reference evidence="2 3" key="1">
    <citation type="submission" date="2024-01" db="EMBL/GenBank/DDBJ databases">
        <title>Complete Genome Sequence of Alkalicoccus halolimnae BZ-SZ-XJ29T, a Moderately Halophilic Bacterium Isolated from a Salt Lake.</title>
        <authorList>
            <person name="Zhao B."/>
        </authorList>
    </citation>
    <scope>NUCLEOTIDE SEQUENCE [LARGE SCALE GENOMIC DNA]</scope>
    <source>
        <strain evidence="2 3">BZ-SZ-XJ29</strain>
    </source>
</reference>
<sequence length="239" mass="27472">MDIIGHRGFKRRYPENTMASFKAAADYPIQGIECDVQWTKDHVPVIIHDPTLERTTNGSGSVAEHSWSDLQKLDAGSYFDSRYSSEKIPSLKHLVHWISKTDLTFHLELKEQMNISDAAFIESCIEVLKEGSMVERTVISTFYHRYIREVKRQSPKIETALLTKTPFRRGKNYAEKVAADSIHIRHSVQSSLYYKPWKKQRIKVRAYNVKNAQAFLRCRNAGVNGVITDDPALMTELNI</sequence>
<keyword evidence="3" id="KW-1185">Reference proteome</keyword>
<dbReference type="OrthoDB" id="384721at2"/>
<protein>
    <submittedName>
        <fullName evidence="2">Glycerophosphodiester phosphodiesterase family protein</fullName>
    </submittedName>
</protein>
<dbReference type="Pfam" id="PF03009">
    <property type="entry name" value="GDPD"/>
    <property type="match status" value="1"/>
</dbReference>
<dbReference type="SUPFAM" id="SSF51695">
    <property type="entry name" value="PLC-like phosphodiesterases"/>
    <property type="match status" value="1"/>
</dbReference>
<organism evidence="2 3">
    <name type="scientific">Alkalicoccus halolimnae</name>
    <dbReference type="NCBI Taxonomy" id="1667239"/>
    <lineage>
        <taxon>Bacteria</taxon>
        <taxon>Bacillati</taxon>
        <taxon>Bacillota</taxon>
        <taxon>Bacilli</taxon>
        <taxon>Bacillales</taxon>
        <taxon>Bacillaceae</taxon>
        <taxon>Alkalicoccus</taxon>
    </lineage>
</organism>
<evidence type="ECO:0000313" key="3">
    <source>
        <dbReference type="Proteomes" id="UP000321816"/>
    </source>
</evidence>
<dbReference type="AlphaFoldDB" id="A0A5C7FJX1"/>
<proteinExistence type="predicted"/>
<dbReference type="EMBL" id="CP144914">
    <property type="protein sequence ID" value="WWD81300.1"/>
    <property type="molecule type" value="Genomic_DNA"/>
</dbReference>
<dbReference type="InterPro" id="IPR030395">
    <property type="entry name" value="GP_PDE_dom"/>
</dbReference>
<dbReference type="Gene3D" id="3.20.20.190">
    <property type="entry name" value="Phosphatidylinositol (PI) phosphodiesterase"/>
    <property type="match status" value="1"/>
</dbReference>
<dbReference type="RefSeq" id="WP_147802931.1">
    <property type="nucleotide sequence ID" value="NZ_CP144914.1"/>
</dbReference>
<dbReference type="Proteomes" id="UP000321816">
    <property type="component" value="Chromosome"/>
</dbReference>
<evidence type="ECO:0000313" key="2">
    <source>
        <dbReference type="EMBL" id="WWD81300.1"/>
    </source>
</evidence>
<gene>
    <name evidence="2" type="ORF">FTX54_007055</name>
</gene>
<dbReference type="InterPro" id="IPR017946">
    <property type="entry name" value="PLC-like_Pdiesterase_TIM-brl"/>
</dbReference>
<dbReference type="PROSITE" id="PS51704">
    <property type="entry name" value="GP_PDE"/>
    <property type="match status" value="1"/>
</dbReference>
<dbReference type="GO" id="GO:0006629">
    <property type="term" value="P:lipid metabolic process"/>
    <property type="evidence" value="ECO:0007669"/>
    <property type="project" value="InterPro"/>
</dbReference>
<name>A0A5C7FJX1_9BACI</name>
<dbReference type="PANTHER" id="PTHR46211:SF14">
    <property type="entry name" value="GLYCEROPHOSPHODIESTER PHOSPHODIESTERASE"/>
    <property type="match status" value="1"/>
</dbReference>
<dbReference type="GO" id="GO:0008081">
    <property type="term" value="F:phosphoric diester hydrolase activity"/>
    <property type="evidence" value="ECO:0007669"/>
    <property type="project" value="InterPro"/>
</dbReference>
<dbReference type="KEGG" id="ahal:FTX54_007055"/>
<dbReference type="PANTHER" id="PTHR46211">
    <property type="entry name" value="GLYCEROPHOSPHORYL DIESTER PHOSPHODIESTERASE"/>
    <property type="match status" value="1"/>
</dbReference>
<evidence type="ECO:0000259" key="1">
    <source>
        <dbReference type="PROSITE" id="PS51704"/>
    </source>
</evidence>
<feature type="domain" description="GP-PDE" evidence="1">
    <location>
        <begin position="1"/>
        <end position="238"/>
    </location>
</feature>
<accession>A0A5C7FJX1</accession>